<feature type="transmembrane region" description="Helical" evidence="5">
    <location>
        <begin position="420"/>
        <end position="443"/>
    </location>
</feature>
<dbReference type="PANTHER" id="PTHR23501:SF87">
    <property type="entry name" value="SIDEROPHORE IRON TRANSPORTER 2"/>
    <property type="match status" value="1"/>
</dbReference>
<sequence length="594" mass="63744">MAHETDQKDLSIDVADVESVAMAGIKSETTKMAGLADLDGIQRSWNLKTLIVIWISALLMSFATNLNNQTSASFTSYATSSFASAPLLGTITVVQAVVTSVALQPLARLADVYGRFEMFSFSVVLITIGEIMTASSNTVSVYAGAQVFWAFGYIGIALMLQILAGDTSDMYNRALFSAIPLAPSIITCWIAGPVASGIIKITWRWGFGIFAIIIPTLALPVLVSLYINKRKGTKLRKAEGTYKPKNHLQNFIQLDPLGLLLLAAGLSLLLIPISLSTSDKNTWKAGHTIAELVVGGVCLIGLAAWETKWARWPIFPKTIFKSRTVIFGLLALLINYVGLYLLQSYLLYYQMIAADLSVNAATNIYMLIPFGGSVGQFGSGFLVKYVKRYKWIIVSGYAAIVLGMGLSYKYINGRGQMPQLVVSQLILGIGAGIVATIQFGIQASISQAEMATGTALYYTAVGVGNAIGSAAAGGIWSTLLPRKLRANLPADSVGAAEEIVGSVVVAMSYAWGTPIRDAINESYTSVFRTMILAGLVLVSVALVISLFIHDQNIREVDDSRDYKGIVIGKTGAVDALKEKVHVGQEEKATPTENS</sequence>
<dbReference type="GO" id="GO:0022857">
    <property type="term" value="F:transmembrane transporter activity"/>
    <property type="evidence" value="ECO:0007669"/>
    <property type="project" value="InterPro"/>
</dbReference>
<dbReference type="GeneID" id="70244801"/>
<dbReference type="Proteomes" id="UP001201262">
    <property type="component" value="Unassembled WGS sequence"/>
</dbReference>
<dbReference type="InterPro" id="IPR011701">
    <property type="entry name" value="MFS"/>
</dbReference>
<keyword evidence="2 5" id="KW-0812">Transmembrane</keyword>
<feature type="transmembrane region" description="Helical" evidence="5">
    <location>
        <begin position="45"/>
        <end position="63"/>
    </location>
</feature>
<feature type="transmembrane region" description="Helical" evidence="5">
    <location>
        <begin position="83"/>
        <end position="106"/>
    </location>
</feature>
<keyword evidence="4 5" id="KW-0472">Membrane</keyword>
<feature type="transmembrane region" description="Helical" evidence="5">
    <location>
        <begin position="325"/>
        <end position="342"/>
    </location>
</feature>
<comment type="subcellular location">
    <subcellularLocation>
        <location evidence="1">Membrane</location>
        <topology evidence="1">Multi-pass membrane protein</topology>
    </subcellularLocation>
</comment>
<evidence type="ECO:0000313" key="8">
    <source>
        <dbReference type="Proteomes" id="UP001201262"/>
    </source>
</evidence>
<accession>A0AAD4PWA2</accession>
<feature type="transmembrane region" description="Helical" evidence="5">
    <location>
        <begin position="141"/>
        <end position="163"/>
    </location>
</feature>
<evidence type="ECO:0000256" key="1">
    <source>
        <dbReference type="ARBA" id="ARBA00004141"/>
    </source>
</evidence>
<protein>
    <submittedName>
        <fullName evidence="7">Siderophore iron transporter</fullName>
    </submittedName>
</protein>
<comment type="caution">
    <text evidence="7">The sequence shown here is derived from an EMBL/GenBank/DDBJ whole genome shotgun (WGS) entry which is preliminary data.</text>
</comment>
<evidence type="ECO:0000313" key="7">
    <source>
        <dbReference type="EMBL" id="KAH8691687.1"/>
    </source>
</evidence>
<dbReference type="EMBL" id="JAJTJA010000012">
    <property type="protein sequence ID" value="KAH8691687.1"/>
    <property type="molecule type" value="Genomic_DNA"/>
</dbReference>
<dbReference type="InterPro" id="IPR020846">
    <property type="entry name" value="MFS_dom"/>
</dbReference>
<feature type="transmembrane region" description="Helical" evidence="5">
    <location>
        <begin position="455"/>
        <end position="479"/>
    </location>
</feature>
<feature type="transmembrane region" description="Helical" evidence="5">
    <location>
        <begin position="175"/>
        <end position="199"/>
    </location>
</feature>
<evidence type="ECO:0000256" key="4">
    <source>
        <dbReference type="ARBA" id="ARBA00023136"/>
    </source>
</evidence>
<reference evidence="7" key="1">
    <citation type="submission" date="2021-12" db="EMBL/GenBank/DDBJ databases">
        <title>Convergent genome expansion in fungi linked to evolution of root-endophyte symbiosis.</title>
        <authorList>
            <consortium name="DOE Joint Genome Institute"/>
            <person name="Ke Y.-H."/>
            <person name="Bonito G."/>
            <person name="Liao H.-L."/>
            <person name="Looney B."/>
            <person name="Rojas-Flechas A."/>
            <person name="Nash J."/>
            <person name="Hameed K."/>
            <person name="Schadt C."/>
            <person name="Martin F."/>
            <person name="Crous P.W."/>
            <person name="Miettinen O."/>
            <person name="Magnuson J.K."/>
            <person name="Labbe J."/>
            <person name="Jacobson D."/>
            <person name="Doktycz M.J."/>
            <person name="Veneault-Fourrey C."/>
            <person name="Kuo A."/>
            <person name="Mondo S."/>
            <person name="Calhoun S."/>
            <person name="Riley R."/>
            <person name="Ohm R."/>
            <person name="LaButti K."/>
            <person name="Andreopoulos B."/>
            <person name="Pangilinan J."/>
            <person name="Nolan M."/>
            <person name="Tritt A."/>
            <person name="Clum A."/>
            <person name="Lipzen A."/>
            <person name="Daum C."/>
            <person name="Barry K."/>
            <person name="Grigoriev I.V."/>
            <person name="Vilgalys R."/>
        </authorList>
    </citation>
    <scope>NUCLEOTIDE SEQUENCE</scope>
    <source>
        <strain evidence="7">PMI_201</strain>
    </source>
</reference>
<feature type="transmembrane region" description="Helical" evidence="5">
    <location>
        <begin position="389"/>
        <end position="408"/>
    </location>
</feature>
<evidence type="ECO:0000259" key="6">
    <source>
        <dbReference type="PROSITE" id="PS50850"/>
    </source>
</evidence>
<feature type="transmembrane region" description="Helical" evidence="5">
    <location>
        <begin position="257"/>
        <end position="275"/>
    </location>
</feature>
<gene>
    <name evidence="7" type="ORF">BGW36DRAFT_364011</name>
</gene>
<feature type="transmembrane region" description="Helical" evidence="5">
    <location>
        <begin position="205"/>
        <end position="227"/>
    </location>
</feature>
<dbReference type="PANTHER" id="PTHR23501">
    <property type="entry name" value="MAJOR FACILITATOR SUPERFAMILY"/>
    <property type="match status" value="1"/>
</dbReference>
<dbReference type="RefSeq" id="XP_046067779.1">
    <property type="nucleotide sequence ID" value="XM_046214514.1"/>
</dbReference>
<dbReference type="AlphaFoldDB" id="A0AAD4PWA2"/>
<dbReference type="InterPro" id="IPR036259">
    <property type="entry name" value="MFS_trans_sf"/>
</dbReference>
<feature type="transmembrane region" description="Helical" evidence="5">
    <location>
        <begin position="526"/>
        <end position="548"/>
    </location>
</feature>
<keyword evidence="8" id="KW-1185">Reference proteome</keyword>
<dbReference type="PROSITE" id="PS50850">
    <property type="entry name" value="MFS"/>
    <property type="match status" value="1"/>
</dbReference>
<keyword evidence="3 5" id="KW-1133">Transmembrane helix</keyword>
<organism evidence="7 8">
    <name type="scientific">Talaromyces proteolyticus</name>
    <dbReference type="NCBI Taxonomy" id="1131652"/>
    <lineage>
        <taxon>Eukaryota</taxon>
        <taxon>Fungi</taxon>
        <taxon>Dikarya</taxon>
        <taxon>Ascomycota</taxon>
        <taxon>Pezizomycotina</taxon>
        <taxon>Eurotiomycetes</taxon>
        <taxon>Eurotiomycetidae</taxon>
        <taxon>Eurotiales</taxon>
        <taxon>Trichocomaceae</taxon>
        <taxon>Talaromyces</taxon>
        <taxon>Talaromyces sect. Bacilispori</taxon>
    </lineage>
</organism>
<evidence type="ECO:0000256" key="2">
    <source>
        <dbReference type="ARBA" id="ARBA00022692"/>
    </source>
</evidence>
<dbReference type="Gene3D" id="1.20.1250.20">
    <property type="entry name" value="MFS general substrate transporter like domains"/>
    <property type="match status" value="2"/>
</dbReference>
<feature type="transmembrane region" description="Helical" evidence="5">
    <location>
        <begin position="287"/>
        <end position="305"/>
    </location>
</feature>
<dbReference type="GO" id="GO:0005886">
    <property type="term" value="C:plasma membrane"/>
    <property type="evidence" value="ECO:0007669"/>
    <property type="project" value="TreeGrafter"/>
</dbReference>
<evidence type="ECO:0000256" key="3">
    <source>
        <dbReference type="ARBA" id="ARBA00022989"/>
    </source>
</evidence>
<evidence type="ECO:0000256" key="5">
    <source>
        <dbReference type="SAM" id="Phobius"/>
    </source>
</evidence>
<name>A0AAD4PWA2_9EURO</name>
<feature type="transmembrane region" description="Helical" evidence="5">
    <location>
        <begin position="118"/>
        <end position="135"/>
    </location>
</feature>
<proteinExistence type="predicted"/>
<feature type="domain" description="Major facilitator superfamily (MFS) profile" evidence="6">
    <location>
        <begin position="49"/>
        <end position="552"/>
    </location>
</feature>
<dbReference type="SUPFAM" id="SSF103473">
    <property type="entry name" value="MFS general substrate transporter"/>
    <property type="match status" value="1"/>
</dbReference>
<dbReference type="Pfam" id="PF07690">
    <property type="entry name" value="MFS_1"/>
    <property type="match status" value="1"/>
</dbReference>